<name>A0A3M6V0B9_POCDA</name>
<evidence type="ECO:0000313" key="2">
    <source>
        <dbReference type="EMBL" id="RMX59383.1"/>
    </source>
</evidence>
<keyword evidence="1" id="KW-0175">Coiled coil</keyword>
<reference evidence="2 3" key="1">
    <citation type="journal article" date="2018" name="Sci. Rep.">
        <title>Comparative analysis of the Pocillopora damicornis genome highlights role of immune system in coral evolution.</title>
        <authorList>
            <person name="Cunning R."/>
            <person name="Bay R.A."/>
            <person name="Gillette P."/>
            <person name="Baker A.C."/>
            <person name="Traylor-Knowles N."/>
        </authorList>
    </citation>
    <scope>NUCLEOTIDE SEQUENCE [LARGE SCALE GENOMIC DNA]</scope>
    <source>
        <strain evidence="2">RSMAS</strain>
        <tissue evidence="2">Whole animal</tissue>
    </source>
</reference>
<sequence>MDMNNCGASEKHPESKNEITELRKLIKDLQKKEARASEELQSFKLAKERSVNSFFAVMRPRLRRQNEGRYVDRFSSDKDLILLKKILNNKIPIDTSRDWEMPFLIERYRRGLPSVDSM</sequence>
<comment type="caution">
    <text evidence="2">The sequence shown here is derived from an EMBL/GenBank/DDBJ whole genome shotgun (WGS) entry which is preliminary data.</text>
</comment>
<proteinExistence type="predicted"/>
<feature type="coiled-coil region" evidence="1">
    <location>
        <begin position="12"/>
        <end position="46"/>
    </location>
</feature>
<evidence type="ECO:0000256" key="1">
    <source>
        <dbReference type="SAM" id="Coils"/>
    </source>
</evidence>
<protein>
    <submittedName>
        <fullName evidence="2">Uncharacterized protein</fullName>
    </submittedName>
</protein>
<dbReference type="EMBL" id="RCHS01000360">
    <property type="protein sequence ID" value="RMX59383.1"/>
    <property type="molecule type" value="Genomic_DNA"/>
</dbReference>
<organism evidence="2 3">
    <name type="scientific">Pocillopora damicornis</name>
    <name type="common">Cauliflower coral</name>
    <name type="synonym">Millepora damicornis</name>
    <dbReference type="NCBI Taxonomy" id="46731"/>
    <lineage>
        <taxon>Eukaryota</taxon>
        <taxon>Metazoa</taxon>
        <taxon>Cnidaria</taxon>
        <taxon>Anthozoa</taxon>
        <taxon>Hexacorallia</taxon>
        <taxon>Scleractinia</taxon>
        <taxon>Astrocoeniina</taxon>
        <taxon>Pocilloporidae</taxon>
        <taxon>Pocillopora</taxon>
    </lineage>
</organism>
<gene>
    <name evidence="2" type="ORF">pdam_00016386</name>
</gene>
<keyword evidence="3" id="KW-1185">Reference proteome</keyword>
<dbReference type="AlphaFoldDB" id="A0A3M6V0B9"/>
<dbReference type="Proteomes" id="UP000275408">
    <property type="component" value="Unassembled WGS sequence"/>
</dbReference>
<accession>A0A3M6V0B9</accession>
<evidence type="ECO:0000313" key="3">
    <source>
        <dbReference type="Proteomes" id="UP000275408"/>
    </source>
</evidence>